<feature type="compositionally biased region" description="Polar residues" evidence="3">
    <location>
        <begin position="590"/>
        <end position="604"/>
    </location>
</feature>
<dbReference type="Gene3D" id="1.10.472.80">
    <property type="entry name" value="Ypt/Rab-GAP domain of gyp1p, domain 3"/>
    <property type="match status" value="1"/>
</dbReference>
<reference evidence="5" key="2">
    <citation type="journal article" date="2008" name="Genome Biol.">
        <title>Improved genome assembly and evidence-based global gene model set for the chordate Ciona intestinalis: new insight into intron and operon populations.</title>
        <authorList>
            <person name="Satou Y."/>
            <person name="Mineta K."/>
            <person name="Ogasawara M."/>
            <person name="Sasakura Y."/>
            <person name="Shoguchi E."/>
            <person name="Ueno K."/>
            <person name="Yamada L."/>
            <person name="Matsumoto J."/>
            <person name="Wasserscheid J."/>
            <person name="Dewar K."/>
            <person name="Wiley G.B."/>
            <person name="Macmil S.L."/>
            <person name="Roe B.A."/>
            <person name="Zeller R.W."/>
            <person name="Hastings K.E."/>
            <person name="Lemaire P."/>
            <person name="Lindquist E."/>
            <person name="Endo T."/>
            <person name="Hotta K."/>
            <person name="Inaba K."/>
        </authorList>
    </citation>
    <scope>NUCLEOTIDE SEQUENCE [LARGE SCALE GENOMIC DNA]</scope>
    <source>
        <strain evidence="5">wild type</strain>
    </source>
</reference>
<dbReference type="GO" id="GO:0005096">
    <property type="term" value="F:GTPase activator activity"/>
    <property type="evidence" value="ECO:0000318"/>
    <property type="project" value="GO_Central"/>
</dbReference>
<dbReference type="AlphaFoldDB" id="F6XVX1"/>
<evidence type="ECO:0000256" key="1">
    <source>
        <dbReference type="ARBA" id="ARBA00022468"/>
    </source>
</evidence>
<dbReference type="PANTHER" id="PTHR47219:SF16">
    <property type="entry name" value="GTPASE ACTIVATING PROTEIN"/>
    <property type="match status" value="1"/>
</dbReference>
<evidence type="ECO:0000256" key="3">
    <source>
        <dbReference type="SAM" id="MobiDB-lite"/>
    </source>
</evidence>
<sequence length="1195" mass="135779">MDLLLNVRASTPDRKTYYLSYMGELSIHRVYAKCMSQWLTSYMNYQNHPTPCAFTIDQSEFVVVHEEKPLIKLDDLPCNGHVNNMQSKNTSYTTPSCKSTNGFSVSDNLPLSCPLNNVVEIILPNDLNTLCVGFIVDNGLNYPLSCHTIRCEDYKESQDVAENMKKLQSWNQTYSGCHQSSKNVKLEDLDSIRFEVLLLGKIQVKQEYPAGNFIDEAVDKYHSLEAEHAAAVAEAKMIQSMLQQQGDESRNGTNRTGEALLSDVSSSIDGSRESAVEIMRKNNSAVWEDKQRKSIEEERQRCNSMDTASIAALKRRSKTRARHCSEPGTAATLGFDKNKTRLFQIGKQSVCLICPDQSARTVEIQFTDITRCAQGVKCKDHFGIFVKDQIHHQHHQHQIKEEFRFKCYLFKSSDSSVAEEIILAMKQACTMCSHGPDPLKTYHLLCKRINLASGGSAEQIIERGMTLAAKYIADLPDHDKKQIRLKIEEKTKQPDSKYDKLVVIMAVLRQTYEDKQSEHDVKVKQLREQASGNSVTQKFNVFRNRAKKSFSSFESLFEKGKQKMHELQHEAENHIASPVEKLKFFSDSNRSAPNTPISMSSNQFKVRHRSGSPSCSEISPLAGSSVSKNVSPKYVLNFGSNPLGTPDQSSLNVRRKLKLQEDADITLTPGEVKRSGQMGSTNSLRSLSSESTPVQSRSSSPTSMESLPPTATAERSLGSAKKMTFHQEIFHRITTPSKKKVPDTDATSIHRRPLTPLKTPDDVRYAWRRAIRDHIVLNRINKIAQTQLTDDQLDMKLNYVDVGIPQPEMDQVWLELLETEEREKYKMDVSVLHAAVRKGVSRNLRGRVWSLLHEQWKIRNVTSRATASTATLNRTHFSDLLKSLTPHHHSILIDIGRTFPNHPYFSQQLGKGQLGLFNLLKAYSLVDTEVGYCQGLSFVAGTILVHLNSTEKSFQMLTHLMKNMGCRNLYQPDMTAIRIAVYQLSRLLHDYHREINDHFEKHDVTLMLFAAPWFLTMFASILPFSFTARIFDLLFLEGRCALFKTALALLSHHKAAILEQDSFEAIIGYLKNKLPNMDAVEVNQVLQEIFTLDIVEKLRVYEVEYQVLDEGEIFNDEQPLDGEENLEQKVARLEQMNQTVTKYNLELVEQLEAAKMQISSLQQGLTDMAELDEKKAVELEALRTQNEFLKLKYSH</sequence>
<protein>
    <recommendedName>
        <fullName evidence="4">Rab-GAP TBC domain-containing protein</fullName>
    </recommendedName>
</protein>
<dbReference type="SUPFAM" id="SSF50729">
    <property type="entry name" value="PH domain-like"/>
    <property type="match status" value="1"/>
</dbReference>
<dbReference type="Ensembl" id="ENSCINT00000015368.3">
    <property type="protein sequence ID" value="ENSCINP00000015368.3"/>
    <property type="gene ID" value="ENSCING00000007499.3"/>
</dbReference>
<dbReference type="InterPro" id="IPR050302">
    <property type="entry name" value="Rab_GAP_TBC_domain"/>
</dbReference>
<dbReference type="FunCoup" id="F6XVX1">
    <property type="interactions" value="37"/>
</dbReference>
<keyword evidence="6" id="KW-1185">Reference proteome</keyword>
<dbReference type="GeneTree" id="ENSGT00940000171819"/>
<dbReference type="STRING" id="7719.ENSCINP00000015368"/>
<feature type="coiled-coil region" evidence="2">
    <location>
        <begin position="1123"/>
        <end position="1153"/>
    </location>
</feature>
<dbReference type="InParanoid" id="F6XVX1"/>
<dbReference type="InterPro" id="IPR035969">
    <property type="entry name" value="Rab-GAP_TBC_sf"/>
</dbReference>
<evidence type="ECO:0000259" key="4">
    <source>
        <dbReference type="PROSITE" id="PS50086"/>
    </source>
</evidence>
<evidence type="ECO:0000256" key="2">
    <source>
        <dbReference type="SAM" id="Coils"/>
    </source>
</evidence>
<accession>F6XVX1</accession>
<feature type="compositionally biased region" description="Polar residues" evidence="3">
    <location>
        <begin position="611"/>
        <end position="626"/>
    </location>
</feature>
<keyword evidence="2" id="KW-0175">Coiled coil</keyword>
<proteinExistence type="predicted"/>
<dbReference type="PROSITE" id="PS50086">
    <property type="entry name" value="TBC_RABGAP"/>
    <property type="match status" value="1"/>
</dbReference>
<organism evidence="5 6">
    <name type="scientific">Ciona intestinalis</name>
    <name type="common">Transparent sea squirt</name>
    <name type="synonym">Ascidia intestinalis</name>
    <dbReference type="NCBI Taxonomy" id="7719"/>
    <lineage>
        <taxon>Eukaryota</taxon>
        <taxon>Metazoa</taxon>
        <taxon>Chordata</taxon>
        <taxon>Tunicata</taxon>
        <taxon>Ascidiacea</taxon>
        <taxon>Phlebobranchia</taxon>
        <taxon>Cionidae</taxon>
        <taxon>Ciona</taxon>
    </lineage>
</organism>
<dbReference type="SUPFAM" id="SSF47923">
    <property type="entry name" value="Ypt/Rab-GAP domain of gyp1p"/>
    <property type="match status" value="2"/>
</dbReference>
<feature type="compositionally biased region" description="Polar residues" evidence="3">
    <location>
        <begin position="693"/>
        <end position="705"/>
    </location>
</feature>
<dbReference type="Pfam" id="PF00566">
    <property type="entry name" value="RabGAP-TBC"/>
    <property type="match status" value="1"/>
</dbReference>
<reference evidence="5" key="3">
    <citation type="submission" date="2025-08" db="UniProtKB">
        <authorList>
            <consortium name="Ensembl"/>
        </authorList>
    </citation>
    <scope>IDENTIFICATION</scope>
</reference>
<dbReference type="FunFam" id="1.10.10.2750:FF:000002">
    <property type="entry name" value="TBC1 domain family member 4"/>
    <property type="match status" value="1"/>
</dbReference>
<dbReference type="PANTHER" id="PTHR47219">
    <property type="entry name" value="RAB GTPASE-ACTIVATING PROTEIN 1-LIKE"/>
    <property type="match status" value="1"/>
</dbReference>
<dbReference type="SMART" id="SM00164">
    <property type="entry name" value="TBC"/>
    <property type="match status" value="1"/>
</dbReference>
<dbReference type="InterPro" id="IPR000195">
    <property type="entry name" value="Rab-GAP-TBC_dom"/>
</dbReference>
<dbReference type="FunFam" id="1.10.472.80:FF:000043">
    <property type="entry name" value="Pollux, isoform A"/>
    <property type="match status" value="1"/>
</dbReference>
<name>F6XVX1_CIOIN</name>
<feature type="region of interest" description="Disordered" evidence="3">
    <location>
        <begin position="590"/>
        <end position="626"/>
    </location>
</feature>
<dbReference type="Proteomes" id="UP000008144">
    <property type="component" value="Chromosome 2"/>
</dbReference>
<dbReference type="Gene3D" id="1.10.10.2750">
    <property type="match status" value="1"/>
</dbReference>
<dbReference type="CDD" id="cd01269">
    <property type="entry name" value="PTB_TBC1D1_like"/>
    <property type="match status" value="1"/>
</dbReference>
<dbReference type="EMBL" id="EAAA01001389">
    <property type="status" value="NOT_ANNOTATED_CDS"/>
    <property type="molecule type" value="Genomic_DNA"/>
</dbReference>
<dbReference type="FunFam" id="1.10.8.270:FF:000001">
    <property type="entry name" value="TBC1 domain family member 1"/>
    <property type="match status" value="1"/>
</dbReference>
<keyword evidence="1" id="KW-0343">GTPase activation</keyword>
<feature type="region of interest" description="Disordered" evidence="3">
    <location>
        <begin position="736"/>
        <end position="755"/>
    </location>
</feature>
<evidence type="ECO:0000313" key="5">
    <source>
        <dbReference type="Ensembl" id="ENSCINP00000015368.3"/>
    </source>
</evidence>
<dbReference type="Gene3D" id="1.10.8.270">
    <property type="entry name" value="putative rabgap domain of human tbc1 domain family member 14 like domains"/>
    <property type="match status" value="1"/>
</dbReference>
<dbReference type="OMA" id="TIVWISE"/>
<evidence type="ECO:0000313" key="6">
    <source>
        <dbReference type="Proteomes" id="UP000008144"/>
    </source>
</evidence>
<reference evidence="6" key="1">
    <citation type="journal article" date="2002" name="Science">
        <title>The draft genome of Ciona intestinalis: insights into chordate and vertebrate origins.</title>
        <authorList>
            <person name="Dehal P."/>
            <person name="Satou Y."/>
            <person name="Campbell R.K."/>
            <person name="Chapman J."/>
            <person name="Degnan B."/>
            <person name="De Tomaso A."/>
            <person name="Davidson B."/>
            <person name="Di Gregorio A."/>
            <person name="Gelpke M."/>
            <person name="Goodstein D.M."/>
            <person name="Harafuji N."/>
            <person name="Hastings K.E."/>
            <person name="Ho I."/>
            <person name="Hotta K."/>
            <person name="Huang W."/>
            <person name="Kawashima T."/>
            <person name="Lemaire P."/>
            <person name="Martinez D."/>
            <person name="Meinertzhagen I.A."/>
            <person name="Necula S."/>
            <person name="Nonaka M."/>
            <person name="Putnam N."/>
            <person name="Rash S."/>
            <person name="Saiga H."/>
            <person name="Satake M."/>
            <person name="Terry A."/>
            <person name="Yamada L."/>
            <person name="Wang H.G."/>
            <person name="Awazu S."/>
            <person name="Azumi K."/>
            <person name="Boore J."/>
            <person name="Branno M."/>
            <person name="Chin-Bow S."/>
            <person name="DeSantis R."/>
            <person name="Doyle S."/>
            <person name="Francino P."/>
            <person name="Keys D.N."/>
            <person name="Haga S."/>
            <person name="Hayashi H."/>
            <person name="Hino K."/>
            <person name="Imai K.S."/>
            <person name="Inaba K."/>
            <person name="Kano S."/>
            <person name="Kobayashi K."/>
            <person name="Kobayashi M."/>
            <person name="Lee B.I."/>
            <person name="Makabe K.W."/>
            <person name="Manohar C."/>
            <person name="Matassi G."/>
            <person name="Medina M."/>
            <person name="Mochizuki Y."/>
            <person name="Mount S."/>
            <person name="Morishita T."/>
            <person name="Miura S."/>
            <person name="Nakayama A."/>
            <person name="Nishizaka S."/>
            <person name="Nomoto H."/>
            <person name="Ohta F."/>
            <person name="Oishi K."/>
            <person name="Rigoutsos I."/>
            <person name="Sano M."/>
            <person name="Sasaki A."/>
            <person name="Sasakura Y."/>
            <person name="Shoguchi E."/>
            <person name="Shin-i T."/>
            <person name="Spagnuolo A."/>
            <person name="Stainier D."/>
            <person name="Suzuki M.M."/>
            <person name="Tassy O."/>
            <person name="Takatori N."/>
            <person name="Tokuoka M."/>
            <person name="Yagi K."/>
            <person name="Yoshizaki F."/>
            <person name="Wada S."/>
            <person name="Zhang C."/>
            <person name="Hyatt P.D."/>
            <person name="Larimer F."/>
            <person name="Detter C."/>
            <person name="Doggett N."/>
            <person name="Glavina T."/>
            <person name="Hawkins T."/>
            <person name="Richardson P."/>
            <person name="Lucas S."/>
            <person name="Kohara Y."/>
            <person name="Levine M."/>
            <person name="Satoh N."/>
            <person name="Rokhsar D.S."/>
        </authorList>
    </citation>
    <scope>NUCLEOTIDE SEQUENCE [LARGE SCALE GENOMIC DNA]</scope>
</reference>
<reference evidence="5" key="4">
    <citation type="submission" date="2025-09" db="UniProtKB">
        <authorList>
            <consortium name="Ensembl"/>
        </authorList>
    </citation>
    <scope>IDENTIFICATION</scope>
</reference>
<feature type="compositionally biased region" description="Low complexity" evidence="3">
    <location>
        <begin position="680"/>
        <end position="692"/>
    </location>
</feature>
<dbReference type="Gene3D" id="2.30.29.30">
    <property type="entry name" value="Pleckstrin-homology domain (PH domain)/Phosphotyrosine-binding domain (PTB)"/>
    <property type="match status" value="1"/>
</dbReference>
<dbReference type="HOGENOM" id="CLU_005350_13_2_1"/>
<dbReference type="InterPro" id="IPR011993">
    <property type="entry name" value="PH-like_dom_sf"/>
</dbReference>
<feature type="domain" description="Rab-GAP TBC" evidence="4">
    <location>
        <begin position="839"/>
        <end position="1038"/>
    </location>
</feature>
<feature type="region of interest" description="Disordered" evidence="3">
    <location>
        <begin position="662"/>
        <end position="717"/>
    </location>
</feature>
<dbReference type="GO" id="GO:0005794">
    <property type="term" value="C:Golgi apparatus"/>
    <property type="evidence" value="ECO:0000318"/>
    <property type="project" value="GO_Central"/>
</dbReference>